<dbReference type="EMBL" id="JAQQAF010000713">
    <property type="protein sequence ID" value="KAJ8453531.1"/>
    <property type="molecule type" value="Genomic_DNA"/>
</dbReference>
<sequence length="68" mass="7560">MGSYGGRFYPRVRNKKAGPPQGWNIPNAELNGVTPMMIATSNLNNTEGYHTFKSQGIWGVQHLMARPL</sequence>
<organism evidence="2 5">
    <name type="scientific">Ensete ventricosum</name>
    <name type="common">Abyssinian banana</name>
    <name type="synonym">Musa ensete</name>
    <dbReference type="NCBI Taxonomy" id="4639"/>
    <lineage>
        <taxon>Eukaryota</taxon>
        <taxon>Viridiplantae</taxon>
        <taxon>Streptophyta</taxon>
        <taxon>Embryophyta</taxon>
        <taxon>Tracheophyta</taxon>
        <taxon>Spermatophyta</taxon>
        <taxon>Magnoliopsida</taxon>
        <taxon>Liliopsida</taxon>
        <taxon>Zingiberales</taxon>
        <taxon>Musaceae</taxon>
        <taxon>Ensete</taxon>
    </lineage>
</organism>
<feature type="region of interest" description="Disordered" evidence="1">
    <location>
        <begin position="1"/>
        <end position="26"/>
    </location>
</feature>
<keyword evidence="5" id="KW-1185">Reference proteome</keyword>
<dbReference type="EMBL" id="JAQQAF010000742">
    <property type="protein sequence ID" value="KAJ8453489.1"/>
    <property type="molecule type" value="Genomic_DNA"/>
</dbReference>
<comment type="caution">
    <text evidence="2">The sequence shown here is derived from an EMBL/GenBank/DDBJ whole genome shotgun (WGS) entry which is preliminary data.</text>
</comment>
<evidence type="ECO:0000313" key="5">
    <source>
        <dbReference type="Proteomes" id="UP001222027"/>
    </source>
</evidence>
<protein>
    <submittedName>
        <fullName evidence="2">Uncharacterized protein</fullName>
    </submittedName>
</protein>
<evidence type="ECO:0000256" key="1">
    <source>
        <dbReference type="SAM" id="MobiDB-lite"/>
    </source>
</evidence>
<accession>A0AAX5NB89</accession>
<evidence type="ECO:0000313" key="4">
    <source>
        <dbReference type="EMBL" id="KAJ8454704.1"/>
    </source>
</evidence>
<evidence type="ECO:0000313" key="2">
    <source>
        <dbReference type="EMBL" id="KAJ8453489.1"/>
    </source>
</evidence>
<dbReference type="Proteomes" id="UP001222027">
    <property type="component" value="Unassembled WGS sequence"/>
</dbReference>
<dbReference type="EMBL" id="JAQQAF010000248">
    <property type="protein sequence ID" value="KAJ8454704.1"/>
    <property type="molecule type" value="Genomic_DNA"/>
</dbReference>
<gene>
    <name evidence="4" type="ORF">OPV22_035208</name>
    <name evidence="3" type="ORF">OPV22_035232</name>
    <name evidence="2" type="ORF">OPV22_035234</name>
</gene>
<dbReference type="AlphaFoldDB" id="A0AAX5NB89"/>
<evidence type="ECO:0000313" key="3">
    <source>
        <dbReference type="EMBL" id="KAJ8453531.1"/>
    </source>
</evidence>
<reference evidence="2 5" key="1">
    <citation type="submission" date="2022-12" db="EMBL/GenBank/DDBJ databases">
        <title>Chromosome-scale assembly of the Ensete ventricosum genome.</title>
        <authorList>
            <person name="Dussert Y."/>
            <person name="Stocks J."/>
            <person name="Wendawek A."/>
            <person name="Woldeyes F."/>
            <person name="Nichols R.A."/>
            <person name="Borrell J.S."/>
        </authorList>
    </citation>
    <scope>NUCLEOTIDE SEQUENCE [LARGE SCALE GENOMIC DNA]</scope>
    <source>
        <strain evidence="5">cv. Maze</strain>
        <strain evidence="2">MazeRef_0001</strain>
        <tissue evidence="2">Seeds</tissue>
    </source>
</reference>
<proteinExistence type="predicted"/>
<name>A0AAX5NB89_ENSVE</name>